<keyword evidence="3" id="KW-1185">Reference proteome</keyword>
<accession>A0ABX0QH74</accession>
<feature type="transmembrane region" description="Helical" evidence="1">
    <location>
        <begin position="120"/>
        <end position="136"/>
    </location>
</feature>
<feature type="transmembrane region" description="Helical" evidence="1">
    <location>
        <begin position="12"/>
        <end position="31"/>
    </location>
</feature>
<feature type="transmembrane region" description="Helical" evidence="1">
    <location>
        <begin position="142"/>
        <end position="167"/>
    </location>
</feature>
<comment type="caution">
    <text evidence="2">The sequence shown here is derived from an EMBL/GenBank/DDBJ whole genome shotgun (WGS) entry which is preliminary data.</text>
</comment>
<feature type="transmembrane region" description="Helical" evidence="1">
    <location>
        <begin position="87"/>
        <end position="108"/>
    </location>
</feature>
<gene>
    <name evidence="2" type="ORF">F7231_16475</name>
</gene>
<dbReference type="EMBL" id="WAEL01000006">
    <property type="protein sequence ID" value="NID11770.1"/>
    <property type="molecule type" value="Genomic_DNA"/>
</dbReference>
<name>A0ABX0QH74_9BACT</name>
<dbReference type="RefSeq" id="WP_166692750.1">
    <property type="nucleotide sequence ID" value="NZ_WAEL01000006.1"/>
</dbReference>
<feature type="transmembrane region" description="Helical" evidence="1">
    <location>
        <begin position="309"/>
        <end position="331"/>
    </location>
</feature>
<feature type="transmembrane region" description="Helical" evidence="1">
    <location>
        <begin position="174"/>
        <end position="193"/>
    </location>
</feature>
<feature type="transmembrane region" description="Helical" evidence="1">
    <location>
        <begin position="199"/>
        <end position="217"/>
    </location>
</feature>
<proteinExistence type="predicted"/>
<dbReference type="InterPro" id="IPR045691">
    <property type="entry name" value="DUF6056"/>
</dbReference>
<evidence type="ECO:0000313" key="3">
    <source>
        <dbReference type="Proteomes" id="UP000606008"/>
    </source>
</evidence>
<reference evidence="2" key="1">
    <citation type="submission" date="2024-05" db="EMBL/GenBank/DDBJ databases">
        <authorList>
            <person name="Jung D.-H."/>
        </authorList>
    </citation>
    <scope>NUCLEOTIDE SEQUENCE</scope>
    <source>
        <strain evidence="2">JA-25</strain>
    </source>
</reference>
<feature type="transmembrane region" description="Helical" evidence="1">
    <location>
        <begin position="373"/>
        <end position="390"/>
    </location>
</feature>
<keyword evidence="1" id="KW-0472">Membrane</keyword>
<sequence>MTHPLLARLLPIFAYGFFAIAFVPLLALSWYNHPSAADDYCFADTAVRYGFWQAQKYYYDGWTGRYFSNFLVHGSPLVWGWYNGFKLIPALMATAWVWSAYLFITELLRGLVPADSLRRVGLTITVTLFAVYMLVLPSVVEAFVWMASVTVYTVPTALLFYLGAVLLRWYRMPAGTLHSLTGVWAAVLIFLIVGCGETHMLLIISLLLAIIMYRLLFQRFVDKQLLGLLAVALVSAWLVFRAPGNAVRMNGGAAGGDLVGGLWLSVKWLVSNIPGQFIKTPLLLLSPIWMIVGHYYLNQTGRLKGFLRVPLWYSVLVVAGLLLATVLPSFYATQFITLRAVNVTYAVFLVGWFFLITTQLPRTRFSAHPIPPLWLLALTGVWILISLRFSEPMKQLYTDLLRGKAATYDREMTARQQYLATSKPADTLRLAPLTVYPASLFLEDVRTDPTHWWNRCQSGYYHHKTIIIDTTLRAPAPRL</sequence>
<dbReference type="Pfam" id="PF19528">
    <property type="entry name" value="DUF6056"/>
    <property type="match status" value="1"/>
</dbReference>
<protein>
    <recommendedName>
        <fullName evidence="4">Glycosyltransferase RgtA/B/C/D-like domain-containing protein</fullName>
    </recommendedName>
</protein>
<organism evidence="2 3">
    <name type="scientific">Fibrivirga algicola</name>
    <dbReference type="NCBI Taxonomy" id="2950420"/>
    <lineage>
        <taxon>Bacteria</taxon>
        <taxon>Pseudomonadati</taxon>
        <taxon>Bacteroidota</taxon>
        <taxon>Cytophagia</taxon>
        <taxon>Cytophagales</taxon>
        <taxon>Spirosomataceae</taxon>
        <taxon>Fibrivirga</taxon>
    </lineage>
</organism>
<keyword evidence="1" id="KW-1133">Transmembrane helix</keyword>
<evidence type="ECO:0008006" key="4">
    <source>
        <dbReference type="Google" id="ProtNLM"/>
    </source>
</evidence>
<feature type="transmembrane region" description="Helical" evidence="1">
    <location>
        <begin position="277"/>
        <end position="297"/>
    </location>
</feature>
<evidence type="ECO:0000313" key="2">
    <source>
        <dbReference type="EMBL" id="NID11770.1"/>
    </source>
</evidence>
<keyword evidence="1" id="KW-0812">Transmembrane</keyword>
<feature type="transmembrane region" description="Helical" evidence="1">
    <location>
        <begin position="224"/>
        <end position="240"/>
    </location>
</feature>
<feature type="transmembrane region" description="Helical" evidence="1">
    <location>
        <begin position="343"/>
        <end position="361"/>
    </location>
</feature>
<evidence type="ECO:0000256" key="1">
    <source>
        <dbReference type="SAM" id="Phobius"/>
    </source>
</evidence>
<dbReference type="Proteomes" id="UP000606008">
    <property type="component" value="Unassembled WGS sequence"/>
</dbReference>